<keyword evidence="5" id="KW-0472">Membrane</keyword>
<dbReference type="PANTHER" id="PTHR36684">
    <property type="entry name" value="CYTOCHROME C OXIDASE ASSEMBLY PROTEIN COX14"/>
    <property type="match status" value="1"/>
</dbReference>
<dbReference type="GO" id="GO:0031966">
    <property type="term" value="C:mitochondrial membrane"/>
    <property type="evidence" value="ECO:0007669"/>
    <property type="project" value="UniProtKB-SubCell"/>
</dbReference>
<dbReference type="KEGG" id="char:122129878"/>
<evidence type="ECO:0000256" key="1">
    <source>
        <dbReference type="ARBA" id="ARBA00004304"/>
    </source>
</evidence>
<name>A0A8M1KFA9_CLUHA</name>
<evidence type="ECO:0000313" key="7">
    <source>
        <dbReference type="RefSeq" id="XP_042560539.1"/>
    </source>
</evidence>
<evidence type="ECO:0000256" key="5">
    <source>
        <dbReference type="ARBA" id="ARBA00023136"/>
    </source>
</evidence>
<comment type="subcellular location">
    <subcellularLocation>
        <location evidence="1">Mitochondrion membrane</location>
        <topology evidence="1">Single-pass membrane protein</topology>
    </subcellularLocation>
</comment>
<dbReference type="PANTHER" id="PTHR36684:SF1">
    <property type="entry name" value="CYTOCHROME C OXIDASE ASSEMBLY PROTEIN COX14"/>
    <property type="match status" value="1"/>
</dbReference>
<dbReference type="OrthoDB" id="9928108at2759"/>
<proteinExistence type="predicted"/>
<keyword evidence="6" id="KW-1185">Reference proteome</keyword>
<evidence type="ECO:0000256" key="4">
    <source>
        <dbReference type="ARBA" id="ARBA00023128"/>
    </source>
</evidence>
<dbReference type="Pfam" id="PF14880">
    <property type="entry name" value="COX14"/>
    <property type="match status" value="1"/>
</dbReference>
<reference evidence="7" key="1">
    <citation type="submission" date="2025-08" db="UniProtKB">
        <authorList>
            <consortium name="RefSeq"/>
        </authorList>
    </citation>
    <scope>IDENTIFICATION</scope>
</reference>
<keyword evidence="3" id="KW-1133">Transmembrane helix</keyword>
<evidence type="ECO:0000256" key="3">
    <source>
        <dbReference type="ARBA" id="ARBA00022989"/>
    </source>
</evidence>
<gene>
    <name evidence="7" type="primary">LOC122129878</name>
</gene>
<protein>
    <submittedName>
        <fullName evidence="7">Cytochrome c oxidase assembly protein COX14 homolog</fullName>
    </submittedName>
</protein>
<organism evidence="6 7">
    <name type="scientific">Clupea harengus</name>
    <name type="common">Atlantic herring</name>
    <dbReference type="NCBI Taxonomy" id="7950"/>
    <lineage>
        <taxon>Eukaryota</taxon>
        <taxon>Metazoa</taxon>
        <taxon>Chordata</taxon>
        <taxon>Craniata</taxon>
        <taxon>Vertebrata</taxon>
        <taxon>Euteleostomi</taxon>
        <taxon>Actinopterygii</taxon>
        <taxon>Neopterygii</taxon>
        <taxon>Teleostei</taxon>
        <taxon>Clupei</taxon>
        <taxon>Clupeiformes</taxon>
        <taxon>Clupeoidei</taxon>
        <taxon>Clupeidae</taxon>
        <taxon>Clupea</taxon>
    </lineage>
</organism>
<sequence length="59" mass="7028">MMSAKRIADMGYRMFSGSMMLLTLYGGFMCTSRAYRFWTKEKQLEVEAQEQREPEMMKD</sequence>
<dbReference type="RefSeq" id="XP_042560539.1">
    <property type="nucleotide sequence ID" value="XM_042704605.1"/>
</dbReference>
<dbReference type="AlphaFoldDB" id="A0A8M1KFA9"/>
<evidence type="ECO:0000313" key="6">
    <source>
        <dbReference type="Proteomes" id="UP000515152"/>
    </source>
</evidence>
<evidence type="ECO:0000256" key="2">
    <source>
        <dbReference type="ARBA" id="ARBA00022692"/>
    </source>
</evidence>
<dbReference type="GeneID" id="122129878"/>
<dbReference type="Proteomes" id="UP000515152">
    <property type="component" value="Unplaced"/>
</dbReference>
<accession>A0A8M1KFA9</accession>
<keyword evidence="2" id="KW-0812">Transmembrane</keyword>
<keyword evidence="4" id="KW-0496">Mitochondrion</keyword>
<dbReference type="InterPro" id="IPR029208">
    <property type="entry name" value="COX14"/>
</dbReference>